<sequence length="151" mass="17266">MLVGSLCSIGSNRKNCEISHVCHASEDLKVRMEKLFEGISKNQEHMVGLIPKVSPLHDVAYPVIEECEALTKQLRILEFAEHLSFLEDFECLLKKLNFPVIVSEVLEEEGLQTWCDDDLQLFSNDFQALSTFDISYPFMNRLLTLSPNYVP</sequence>
<dbReference type="STRING" id="6186.A0A183KUN6"/>
<accession>A0A183KUN6</accession>
<proteinExistence type="predicted"/>
<organism evidence="3">
    <name type="scientific">Schistosoma curassoni</name>
    <dbReference type="NCBI Taxonomy" id="6186"/>
    <lineage>
        <taxon>Eukaryota</taxon>
        <taxon>Metazoa</taxon>
        <taxon>Spiralia</taxon>
        <taxon>Lophotrochozoa</taxon>
        <taxon>Platyhelminthes</taxon>
        <taxon>Trematoda</taxon>
        <taxon>Digenea</taxon>
        <taxon>Strigeidida</taxon>
        <taxon>Schistosomatoidea</taxon>
        <taxon>Schistosomatidae</taxon>
        <taxon>Schistosoma</taxon>
    </lineage>
</organism>
<dbReference type="AlphaFoldDB" id="A0A183KUN6"/>
<evidence type="ECO:0000313" key="1">
    <source>
        <dbReference type="EMBL" id="VDP66979.1"/>
    </source>
</evidence>
<dbReference type="WBParaSite" id="SCUD_0001878101-mRNA-1">
    <property type="protein sequence ID" value="SCUD_0001878101-mRNA-1"/>
    <property type="gene ID" value="SCUD_0001878101"/>
</dbReference>
<gene>
    <name evidence="1" type="ORF">SCUD_LOCUS18778</name>
</gene>
<dbReference type="Proteomes" id="UP000279833">
    <property type="component" value="Unassembled WGS sequence"/>
</dbReference>
<dbReference type="EMBL" id="UZAK01041511">
    <property type="protein sequence ID" value="VDP66979.1"/>
    <property type="molecule type" value="Genomic_DNA"/>
</dbReference>
<reference evidence="3" key="1">
    <citation type="submission" date="2016-06" db="UniProtKB">
        <authorList>
            <consortium name="WormBaseParasite"/>
        </authorList>
    </citation>
    <scope>IDENTIFICATION</scope>
</reference>
<evidence type="ECO:0000313" key="3">
    <source>
        <dbReference type="WBParaSite" id="SCUD_0001878101-mRNA-1"/>
    </source>
</evidence>
<name>A0A183KUN6_9TREM</name>
<evidence type="ECO:0000313" key="2">
    <source>
        <dbReference type="Proteomes" id="UP000279833"/>
    </source>
</evidence>
<keyword evidence="2" id="KW-1185">Reference proteome</keyword>
<reference evidence="1 2" key="2">
    <citation type="submission" date="2018-11" db="EMBL/GenBank/DDBJ databases">
        <authorList>
            <consortium name="Pathogen Informatics"/>
        </authorList>
    </citation>
    <scope>NUCLEOTIDE SEQUENCE [LARGE SCALE GENOMIC DNA]</scope>
    <source>
        <strain evidence="1">Dakar</strain>
        <strain evidence="2">Dakar, Senegal</strain>
    </source>
</reference>
<protein>
    <submittedName>
        <fullName evidence="3">DHC_N2 domain-containing protein</fullName>
    </submittedName>
</protein>